<feature type="coiled-coil region" evidence="1">
    <location>
        <begin position="246"/>
        <end position="273"/>
    </location>
</feature>
<gene>
    <name evidence="2" type="ORF">LCMAC202_02720</name>
</gene>
<evidence type="ECO:0000256" key="1">
    <source>
        <dbReference type="SAM" id="Coils"/>
    </source>
</evidence>
<protein>
    <submittedName>
        <fullName evidence="2">Uncharacterized protein</fullName>
    </submittedName>
</protein>
<keyword evidence="1" id="KW-0175">Coiled coil</keyword>
<sequence length="285" mass="34060">MSELKPLQKFLGSIKQKGYASTRVYTQGNEVKFVQLHSNLQRKPFLLQVPSRFVIYSTETDHILDCTENNYRNFRQRGYLEKIKLRDVACFSKHNLCVKNNNVYSCYLIDNMSQAQEDDLEELDTDQDDDSDIEIDDYPVEDIYPVFNMMSFITDMDNFEDIVLEHYTTITEAEEEQNEDEVEQLLQTFDGQQKTLKNRIYGIHKETYNIRRDISQSGSYLQRIYSLKEQSSKERDRIRFRIERLAIETEEKIDILNDKLRDKRNQADALLKKYWKFIEQFDLIE</sequence>
<proteinExistence type="predicted"/>
<organism evidence="2">
    <name type="scientific">Marseillevirus LCMAC202</name>
    <dbReference type="NCBI Taxonomy" id="2506606"/>
    <lineage>
        <taxon>Viruses</taxon>
        <taxon>Varidnaviria</taxon>
        <taxon>Bamfordvirae</taxon>
        <taxon>Nucleocytoviricota</taxon>
        <taxon>Megaviricetes</taxon>
        <taxon>Pimascovirales</taxon>
        <taxon>Pimascovirales incertae sedis</taxon>
        <taxon>Marseilleviridae</taxon>
    </lineage>
</organism>
<evidence type="ECO:0000313" key="2">
    <source>
        <dbReference type="EMBL" id="QBK87911.1"/>
    </source>
</evidence>
<dbReference type="EMBL" id="MK500371">
    <property type="protein sequence ID" value="QBK87911.1"/>
    <property type="molecule type" value="Genomic_DNA"/>
</dbReference>
<name>A0A481YYC5_9VIRU</name>
<reference evidence="2" key="1">
    <citation type="journal article" date="2019" name="MBio">
        <title>Virus Genomes from Deep Sea Sediments Expand the Ocean Megavirome and Support Independent Origins of Viral Gigantism.</title>
        <authorList>
            <person name="Backstrom D."/>
            <person name="Yutin N."/>
            <person name="Jorgensen S.L."/>
            <person name="Dharamshi J."/>
            <person name="Homa F."/>
            <person name="Zaremba-Niedwiedzka K."/>
            <person name="Spang A."/>
            <person name="Wolf Y.I."/>
            <person name="Koonin E.V."/>
            <person name="Ettema T.J."/>
        </authorList>
    </citation>
    <scope>NUCLEOTIDE SEQUENCE</scope>
</reference>
<accession>A0A481YYC5</accession>